<dbReference type="Proteomes" id="UP001500897">
    <property type="component" value="Unassembled WGS sequence"/>
</dbReference>
<evidence type="ECO:0000313" key="2">
    <source>
        <dbReference type="Proteomes" id="UP001500897"/>
    </source>
</evidence>
<name>A0ABN2XP55_9ACTN</name>
<dbReference type="EMBL" id="BAAANS010000050">
    <property type="protein sequence ID" value="GAA2114994.1"/>
    <property type="molecule type" value="Genomic_DNA"/>
</dbReference>
<comment type="caution">
    <text evidence="1">The sequence shown here is derived from an EMBL/GenBank/DDBJ whole genome shotgun (WGS) entry which is preliminary data.</text>
</comment>
<proteinExistence type="predicted"/>
<keyword evidence="2" id="KW-1185">Reference proteome</keyword>
<accession>A0ABN2XP55</accession>
<protein>
    <submittedName>
        <fullName evidence="1">Uncharacterized protein</fullName>
    </submittedName>
</protein>
<dbReference type="RefSeq" id="WP_344556583.1">
    <property type="nucleotide sequence ID" value="NZ_BAAANS010000050.1"/>
</dbReference>
<reference evidence="1 2" key="1">
    <citation type="journal article" date="2019" name="Int. J. Syst. Evol. Microbiol.">
        <title>The Global Catalogue of Microorganisms (GCM) 10K type strain sequencing project: providing services to taxonomists for standard genome sequencing and annotation.</title>
        <authorList>
            <consortium name="The Broad Institute Genomics Platform"/>
            <consortium name="The Broad Institute Genome Sequencing Center for Infectious Disease"/>
            <person name="Wu L."/>
            <person name="Ma J."/>
        </authorList>
    </citation>
    <scope>NUCLEOTIDE SEQUENCE [LARGE SCALE GENOMIC DNA]</scope>
    <source>
        <strain evidence="1 2">JCM 14559</strain>
    </source>
</reference>
<gene>
    <name evidence="1" type="ORF">GCM10009759_59710</name>
</gene>
<evidence type="ECO:0000313" key="1">
    <source>
        <dbReference type="EMBL" id="GAA2114994.1"/>
    </source>
</evidence>
<organism evidence="1 2">
    <name type="scientific">Kitasatospora saccharophila</name>
    <dbReference type="NCBI Taxonomy" id="407973"/>
    <lineage>
        <taxon>Bacteria</taxon>
        <taxon>Bacillati</taxon>
        <taxon>Actinomycetota</taxon>
        <taxon>Actinomycetes</taxon>
        <taxon>Kitasatosporales</taxon>
        <taxon>Streptomycetaceae</taxon>
        <taxon>Kitasatospora</taxon>
    </lineage>
</organism>
<sequence length="192" mass="20944">MLALRPPGRYGPDGNEFTQRVTALLVGRYGAWACGWWWAVGEGGSAGPVQSWCCAWHSLRPGPEAAARAVVAALLEWREWLELSAERFAELAPPPGATEEDRSWAVQRASSRLVTVVVSATMAQCGWHKLARRTLAWYLDSTGVPEERAVGLVERAIGGRFASWTAPGFSLVDAVGEDLAFGVTGHRPYRDH</sequence>